<protein>
    <submittedName>
        <fullName evidence="2">Uncharacterized protein</fullName>
    </submittedName>
</protein>
<comment type="caution">
    <text evidence="2">The sequence shown here is derived from an EMBL/GenBank/DDBJ whole genome shotgun (WGS) entry which is preliminary data.</text>
</comment>
<organism evidence="2 3">
    <name type="scientific">Hymenobacter polaris</name>
    <dbReference type="NCBI Taxonomy" id="2682546"/>
    <lineage>
        <taxon>Bacteria</taxon>
        <taxon>Pseudomonadati</taxon>
        <taxon>Bacteroidota</taxon>
        <taxon>Cytophagia</taxon>
        <taxon>Cytophagales</taxon>
        <taxon>Hymenobacteraceae</taxon>
        <taxon>Hymenobacter</taxon>
    </lineage>
</organism>
<gene>
    <name evidence="2" type="ORF">HHL22_07565</name>
</gene>
<dbReference type="AlphaFoldDB" id="A0A7Y0AD16"/>
<name>A0A7Y0AD16_9BACT</name>
<feature type="signal peptide" evidence="1">
    <location>
        <begin position="1"/>
        <end position="22"/>
    </location>
</feature>
<evidence type="ECO:0000313" key="2">
    <source>
        <dbReference type="EMBL" id="NML65061.1"/>
    </source>
</evidence>
<keyword evidence="1" id="KW-0732">Signal</keyword>
<feature type="chain" id="PRO_5031525635" evidence="1">
    <location>
        <begin position="23"/>
        <end position="179"/>
    </location>
</feature>
<sequence length="179" mass="18732">MKKLLLTAVMALSLGAAEQAHAQLGNLVGAGLVLGVGAIKRARMTPEQRAAEQQATQQKAAEKAAQQASVQQASAAATVAPAVALTELRPQRTATDKLPKKGAEQITALEAQLEQCRLAMQASPTGVVCTPAQRTAIQQAAVSAARANPSWSLQPYQQEMAFYAAEDARRQQPAAPPAK</sequence>
<dbReference type="Proteomes" id="UP000559626">
    <property type="component" value="Unassembled WGS sequence"/>
</dbReference>
<evidence type="ECO:0000313" key="3">
    <source>
        <dbReference type="Proteomes" id="UP000559626"/>
    </source>
</evidence>
<dbReference type="RefSeq" id="WP_169530320.1">
    <property type="nucleotide sequence ID" value="NZ_JABBGH010000001.1"/>
</dbReference>
<keyword evidence="3" id="KW-1185">Reference proteome</keyword>
<evidence type="ECO:0000256" key="1">
    <source>
        <dbReference type="SAM" id="SignalP"/>
    </source>
</evidence>
<reference evidence="2 3" key="1">
    <citation type="submission" date="2020-04" db="EMBL/GenBank/DDBJ databases">
        <title>Hymenobacter polaris sp. nov., isolated from Arctic soil.</title>
        <authorList>
            <person name="Dahal R.H."/>
        </authorList>
    </citation>
    <scope>NUCLEOTIDE SEQUENCE [LARGE SCALE GENOMIC DNA]</scope>
    <source>
        <strain evidence="2 3">RP-2-7</strain>
    </source>
</reference>
<proteinExistence type="predicted"/>
<dbReference type="EMBL" id="JABBGH010000001">
    <property type="protein sequence ID" value="NML65061.1"/>
    <property type="molecule type" value="Genomic_DNA"/>
</dbReference>
<accession>A0A7Y0AD16</accession>